<dbReference type="InterPro" id="IPR001261">
    <property type="entry name" value="ArgE/DapE_CS"/>
</dbReference>
<dbReference type="InterPro" id="IPR052083">
    <property type="entry name" value="Aminoacylase-1_M20A"/>
</dbReference>
<dbReference type="Gene3D" id="1.10.150.900">
    <property type="match status" value="2"/>
</dbReference>
<evidence type="ECO:0000256" key="10">
    <source>
        <dbReference type="SAM" id="SignalP"/>
    </source>
</evidence>
<evidence type="ECO:0000256" key="7">
    <source>
        <dbReference type="ARBA" id="ARBA00029656"/>
    </source>
</evidence>
<feature type="binding site" evidence="9">
    <location>
        <position position="201"/>
    </location>
    <ligand>
        <name>Zn(2+)</name>
        <dbReference type="ChEBI" id="CHEBI:29105"/>
        <label>1</label>
    </ligand>
</feature>
<dbReference type="Gene3D" id="3.40.630.10">
    <property type="entry name" value="Zn peptidases"/>
    <property type="match status" value="2"/>
</dbReference>
<dbReference type="CDD" id="cd05646">
    <property type="entry name" value="M20_AcylaseI_like"/>
    <property type="match status" value="2"/>
</dbReference>
<feature type="binding site" evidence="9">
    <location>
        <position position="174"/>
    </location>
    <ligand>
        <name>Zn(2+)</name>
        <dbReference type="ChEBI" id="CHEBI:29105"/>
        <label>2</label>
    </ligand>
</feature>
<keyword evidence="5" id="KW-0378">Hydrolase</keyword>
<feature type="binding site" evidence="9">
    <location>
        <position position="411"/>
    </location>
    <ligand>
        <name>Zn(2+)</name>
        <dbReference type="ChEBI" id="CHEBI:29105"/>
        <label>2</label>
    </ligand>
</feature>
<evidence type="ECO:0000256" key="3">
    <source>
        <dbReference type="ARBA" id="ARBA00022490"/>
    </source>
</evidence>
<dbReference type="Gene3D" id="3.30.70.360">
    <property type="match status" value="2"/>
</dbReference>
<dbReference type="GO" id="GO:0004046">
    <property type="term" value="F:aminoacylase activity"/>
    <property type="evidence" value="ECO:0007669"/>
    <property type="project" value="UniProtKB-EC"/>
</dbReference>
<organism evidence="11 12">
    <name type="scientific">Eragrostis curvula</name>
    <name type="common">weeping love grass</name>
    <dbReference type="NCBI Taxonomy" id="38414"/>
    <lineage>
        <taxon>Eukaryota</taxon>
        <taxon>Viridiplantae</taxon>
        <taxon>Streptophyta</taxon>
        <taxon>Embryophyta</taxon>
        <taxon>Tracheophyta</taxon>
        <taxon>Spermatophyta</taxon>
        <taxon>Magnoliopsida</taxon>
        <taxon>Liliopsida</taxon>
        <taxon>Poales</taxon>
        <taxon>Poaceae</taxon>
        <taxon>PACMAD clade</taxon>
        <taxon>Chloridoideae</taxon>
        <taxon>Eragrostideae</taxon>
        <taxon>Eragrostidinae</taxon>
        <taxon>Eragrostis</taxon>
    </lineage>
</organism>
<keyword evidence="10" id="KW-0732">Signal</keyword>
<dbReference type="OrthoDB" id="3064516at2759"/>
<evidence type="ECO:0000313" key="11">
    <source>
        <dbReference type="EMBL" id="TVU05178.1"/>
    </source>
</evidence>
<sequence length="895" mass="98465">MGKTPPAPMAVPVWMLLFVALLASAAAAVSPSVDTEAISRFQEYLRIDTAQPAPNYAAAVDFLLGQAAAAGLEARTLELFAGKPLLLLKWPGRRPSLPSILLNSHTDVVPSEPHKWEHPPFSAALDEASGRIYARGSQDMKCVGMQYLEAIRRLRTAGFTPDRNIYITFVPDEEIGGHEGVEAFVESKEFKDLNVGLVLDEGLPSPGEEYRVFYAERSPWWLTIKAKGAPGHGAKLYDGSAMENLMKSVEAIRMFRTSQFDLVKSGEKAEGDVVSVNFAYLKAGTQTPTGFVMNLQPSEAEVGLDIRMPPDVHIEALERRLVEEWAPSSRNLSFEFKQKGCVLDNFGKPARTPIDSSNPWWPVFEESVKRAGGKLAKPEVFPASTDARYFRKIGIPALGFSPMANTPILLHDHNEFLRKDEYLKGIGIYESIIKALATHKDDAKDDESRAELIIAAWMLLSVVLLASAAAAASPLSDAEAISRFQEYLRIDTAQPAPNYAAAVDFLRDQAAAAGLEARTLEFVAGKPLLLLKWSGRRPSLPSILLNSHTDVVPSEPHKWEHPPFSAALEEASGRIYARGSQDMKCVGMQYLEAIRRLQAAGFIPDRNIYITFVPDEEIGGHAGVGAFVESKEFKDLNVGLVLDEGLASPGEEYRVFYAERSGWWLTIKAKGAPGHGAKLYDGSAMENLMKSVEAIRIFRTSQFDLVKSGEKAEGEVVSVNFAYLKAGTQTPTGFVMNLQPSEAEVGLDIRMPPDVHIEALERRLVEEWAPSSRNLSFEFKQKGCVLDNFGKPALTPVDSSNPWWSVFEEAVKRAGGKLAKPEVFPASTDARHFRKIGIPALGFSPMANTPILLHDHNEFLSKDEYLKGIGIYESIIKALATHKDDAKDDESRAEL</sequence>
<dbReference type="PANTHER" id="PTHR45892:SF1">
    <property type="entry name" value="AMINOACYLASE-1"/>
    <property type="match status" value="1"/>
</dbReference>
<keyword evidence="4 9" id="KW-0479">Metal-binding</keyword>
<comment type="cofactor">
    <cofactor evidence="9">
        <name>Zn(2+)</name>
        <dbReference type="ChEBI" id="CHEBI:29105"/>
    </cofactor>
    <text evidence="9">Binds 2 Zn(2+) ions per subunit.</text>
</comment>
<dbReference type="NCBIfam" id="TIGR01880">
    <property type="entry name" value="Ac-peptdase-euk"/>
    <property type="match status" value="2"/>
</dbReference>
<feature type="binding site" evidence="9">
    <location>
        <position position="105"/>
    </location>
    <ligand>
        <name>Zn(2+)</name>
        <dbReference type="ChEBI" id="CHEBI:29105"/>
        <label>1</label>
    </ligand>
</feature>
<dbReference type="InterPro" id="IPR036264">
    <property type="entry name" value="Bact_exopeptidase_dim_dom"/>
</dbReference>
<dbReference type="EC" id="3.5.1.14" evidence="2"/>
<dbReference type="SUPFAM" id="SSF55031">
    <property type="entry name" value="Bacterial exopeptidase dimerisation domain"/>
    <property type="match status" value="1"/>
</dbReference>
<dbReference type="InterPro" id="IPR002933">
    <property type="entry name" value="Peptidase_M20"/>
</dbReference>
<dbReference type="FunFam" id="3.30.70.360:FF:000009">
    <property type="entry name" value="aminoacylase-1 isoform X1"/>
    <property type="match status" value="2"/>
</dbReference>
<dbReference type="PROSITE" id="PS00759">
    <property type="entry name" value="ARGE_DAPE_CPG2_2"/>
    <property type="match status" value="2"/>
</dbReference>
<accession>A0A5J9T2N6</accession>
<dbReference type="GO" id="GO:0046872">
    <property type="term" value="F:metal ion binding"/>
    <property type="evidence" value="ECO:0007669"/>
    <property type="project" value="UniProtKB-KW"/>
</dbReference>
<feature type="signal peptide" evidence="10">
    <location>
        <begin position="1"/>
        <end position="27"/>
    </location>
</feature>
<feature type="binding site" evidence="9">
    <location>
        <position position="139"/>
    </location>
    <ligand>
        <name>Zn(2+)</name>
        <dbReference type="ChEBI" id="CHEBI:29105"/>
        <label>1</label>
    </ligand>
</feature>
<evidence type="ECO:0000313" key="12">
    <source>
        <dbReference type="Proteomes" id="UP000324897"/>
    </source>
</evidence>
<dbReference type="InterPro" id="IPR010159">
    <property type="entry name" value="N-acyl_aa_amidohydrolase"/>
</dbReference>
<dbReference type="Gramene" id="TVU05178">
    <property type="protein sequence ID" value="TVU05178"/>
    <property type="gene ID" value="EJB05_48332"/>
</dbReference>
<dbReference type="Pfam" id="PF01546">
    <property type="entry name" value="Peptidase_M20"/>
    <property type="match status" value="2"/>
</dbReference>
<reference evidence="11 12" key="1">
    <citation type="journal article" date="2019" name="Sci. Rep.">
        <title>A high-quality genome of Eragrostis curvula grass provides insights into Poaceae evolution and supports new strategies to enhance forage quality.</title>
        <authorList>
            <person name="Carballo J."/>
            <person name="Santos B.A.C.M."/>
            <person name="Zappacosta D."/>
            <person name="Garbus I."/>
            <person name="Selva J.P."/>
            <person name="Gallo C.A."/>
            <person name="Diaz A."/>
            <person name="Albertini E."/>
            <person name="Caccamo M."/>
            <person name="Echenique V."/>
        </authorList>
    </citation>
    <scope>NUCLEOTIDE SEQUENCE [LARGE SCALE GENOMIC DNA]</scope>
    <source>
        <strain evidence="12">cv. Victoria</strain>
        <tissue evidence="11">Leaf</tissue>
    </source>
</reference>
<dbReference type="EMBL" id="RWGY01000051">
    <property type="protein sequence ID" value="TVU05178.1"/>
    <property type="molecule type" value="Genomic_DNA"/>
</dbReference>
<evidence type="ECO:0000256" key="1">
    <source>
        <dbReference type="ARBA" id="ARBA00004496"/>
    </source>
</evidence>
<feature type="active site" evidence="8">
    <location>
        <position position="107"/>
    </location>
</feature>
<dbReference type="SUPFAM" id="SSF53187">
    <property type="entry name" value="Zn-dependent exopeptidases"/>
    <property type="match status" value="2"/>
</dbReference>
<proteinExistence type="predicted"/>
<dbReference type="AlphaFoldDB" id="A0A5J9T2N6"/>
<dbReference type="GO" id="GO:0005737">
    <property type="term" value="C:cytoplasm"/>
    <property type="evidence" value="ECO:0007669"/>
    <property type="project" value="UniProtKB-SubCell"/>
</dbReference>
<comment type="subcellular location">
    <subcellularLocation>
        <location evidence="1">Cytoplasm</location>
    </subcellularLocation>
</comment>
<evidence type="ECO:0000256" key="5">
    <source>
        <dbReference type="ARBA" id="ARBA00022801"/>
    </source>
</evidence>
<evidence type="ECO:0000256" key="4">
    <source>
        <dbReference type="ARBA" id="ARBA00022723"/>
    </source>
</evidence>
<evidence type="ECO:0000256" key="8">
    <source>
        <dbReference type="PIRSR" id="PIRSR610159-1"/>
    </source>
</evidence>
<dbReference type="GO" id="GO:0006520">
    <property type="term" value="P:amino acid metabolic process"/>
    <property type="evidence" value="ECO:0007669"/>
    <property type="project" value="InterPro"/>
</dbReference>
<evidence type="ECO:0000256" key="2">
    <source>
        <dbReference type="ARBA" id="ARBA00011913"/>
    </source>
</evidence>
<dbReference type="FunFam" id="1.10.150.900:FF:000001">
    <property type="entry name" value="Aminoacylase-1, putative"/>
    <property type="match status" value="2"/>
</dbReference>
<comment type="caution">
    <text evidence="11">The sequence shown here is derived from an EMBL/GenBank/DDBJ whole genome shotgun (WGS) entry which is preliminary data.</text>
</comment>
<keyword evidence="3" id="KW-0963">Cytoplasm</keyword>
<feature type="chain" id="PRO_5023945506" description="N-acyl-aliphatic-L-amino acid amidohydrolase" evidence="10">
    <location>
        <begin position="28"/>
        <end position="895"/>
    </location>
</feature>
<dbReference type="Proteomes" id="UP000324897">
    <property type="component" value="Unassembled WGS sequence"/>
</dbReference>
<dbReference type="PROSITE" id="PS00758">
    <property type="entry name" value="ARGE_DAPE_CPG2_1"/>
    <property type="match status" value="2"/>
</dbReference>
<evidence type="ECO:0000256" key="9">
    <source>
        <dbReference type="PIRSR" id="PIRSR610159-2"/>
    </source>
</evidence>
<protein>
    <recommendedName>
        <fullName evidence="2">N-acyl-aliphatic-L-amino acid amidohydrolase</fullName>
        <ecNumber evidence="2">3.5.1.14</ecNumber>
    </recommendedName>
    <alternativeName>
        <fullName evidence="7">N-acyl-L-amino-acid amidohydrolase</fullName>
    </alternativeName>
</protein>
<feature type="binding site" evidence="9">
    <location>
        <position position="139"/>
    </location>
    <ligand>
        <name>Zn(2+)</name>
        <dbReference type="ChEBI" id="CHEBI:29105"/>
        <label>2</label>
    </ligand>
</feature>
<feature type="active site" description="Proton acceptor" evidence="8">
    <location>
        <position position="173"/>
    </location>
</feature>
<gene>
    <name evidence="11" type="ORF">EJB05_48332</name>
</gene>
<dbReference type="FunFam" id="3.40.630.10:FF:000019">
    <property type="entry name" value="Aminoacylase 1"/>
    <property type="match status" value="2"/>
</dbReference>
<keyword evidence="6 9" id="KW-0862">Zinc</keyword>
<name>A0A5J9T2N6_9POAL</name>
<evidence type="ECO:0000256" key="6">
    <source>
        <dbReference type="ARBA" id="ARBA00022833"/>
    </source>
</evidence>
<keyword evidence="12" id="KW-1185">Reference proteome</keyword>
<dbReference type="PANTHER" id="PTHR45892">
    <property type="entry name" value="AMINOACYLASE-1"/>
    <property type="match status" value="1"/>
</dbReference>